<dbReference type="Proteomes" id="UP000322530">
    <property type="component" value="Unassembled WGS sequence"/>
</dbReference>
<dbReference type="EMBL" id="BIXY01000018">
    <property type="protein sequence ID" value="GCF08058.1"/>
    <property type="molecule type" value="Genomic_DNA"/>
</dbReference>
<reference evidence="1 2" key="1">
    <citation type="submission" date="2019-01" db="EMBL/GenBank/DDBJ databases">
        <title>Draft genome sequence of Dictyobacter sp. Uno17.</title>
        <authorList>
            <person name="Wang C.M."/>
            <person name="Zheng Y."/>
            <person name="Sakai Y."/>
            <person name="Abe K."/>
            <person name="Yokota A."/>
            <person name="Yabe S."/>
        </authorList>
    </citation>
    <scope>NUCLEOTIDE SEQUENCE [LARGE SCALE GENOMIC DNA]</scope>
    <source>
        <strain evidence="1 2">Uno17</strain>
    </source>
</reference>
<organism evidence="1 2">
    <name type="scientific">Dictyobacter arantiisoli</name>
    <dbReference type="NCBI Taxonomy" id="2014874"/>
    <lineage>
        <taxon>Bacteria</taxon>
        <taxon>Bacillati</taxon>
        <taxon>Chloroflexota</taxon>
        <taxon>Ktedonobacteria</taxon>
        <taxon>Ktedonobacterales</taxon>
        <taxon>Dictyobacteraceae</taxon>
        <taxon>Dictyobacter</taxon>
    </lineage>
</organism>
<dbReference type="Gene3D" id="3.40.30.10">
    <property type="entry name" value="Glutaredoxin"/>
    <property type="match status" value="1"/>
</dbReference>
<evidence type="ECO:0000313" key="1">
    <source>
        <dbReference type="EMBL" id="GCF08058.1"/>
    </source>
</evidence>
<accession>A0A5A5T9J2</accession>
<dbReference type="InterPro" id="IPR052565">
    <property type="entry name" value="Glutaredoxin-like_YDR286C"/>
</dbReference>
<dbReference type="PANTHER" id="PTHR33558:SF1">
    <property type="entry name" value="GLUTAREDOXIN-LIKE PROTEIN C5ORF63 HOMOLOG"/>
    <property type="match status" value="1"/>
</dbReference>
<gene>
    <name evidence="1" type="ORF">KDI_16220</name>
</gene>
<dbReference type="Pfam" id="PF05768">
    <property type="entry name" value="Glrx-like"/>
    <property type="match status" value="1"/>
</dbReference>
<protein>
    <recommendedName>
        <fullName evidence="3">Thioredoxin family protein</fullName>
    </recommendedName>
</protein>
<proteinExistence type="predicted"/>
<sequence>MEEQIEDRPLVTFYTKAGCHLCDMARDALDEIASHLEYDLDEIDIRRDMDLFERYRYRIPVVMLNETIIAEGRIEYSDLAEAFALEDV</sequence>
<dbReference type="AlphaFoldDB" id="A0A5A5T9J2"/>
<evidence type="ECO:0008006" key="3">
    <source>
        <dbReference type="Google" id="ProtNLM"/>
    </source>
</evidence>
<keyword evidence="2" id="KW-1185">Reference proteome</keyword>
<evidence type="ECO:0000313" key="2">
    <source>
        <dbReference type="Proteomes" id="UP000322530"/>
    </source>
</evidence>
<dbReference type="RefSeq" id="WP_172631961.1">
    <property type="nucleotide sequence ID" value="NZ_BIXY01000018.1"/>
</dbReference>
<dbReference type="InterPro" id="IPR008554">
    <property type="entry name" value="Glutaredoxin-like"/>
</dbReference>
<name>A0A5A5T9J2_9CHLR</name>
<dbReference type="PANTHER" id="PTHR33558">
    <property type="entry name" value="GLUTAREDOXIN-LIKE PROTEIN C5ORF63 HOMOLOG"/>
    <property type="match status" value="1"/>
</dbReference>
<comment type="caution">
    <text evidence="1">The sequence shown here is derived from an EMBL/GenBank/DDBJ whole genome shotgun (WGS) entry which is preliminary data.</text>
</comment>
<dbReference type="SUPFAM" id="SSF52833">
    <property type="entry name" value="Thioredoxin-like"/>
    <property type="match status" value="1"/>
</dbReference>
<dbReference type="InterPro" id="IPR036249">
    <property type="entry name" value="Thioredoxin-like_sf"/>
</dbReference>